<dbReference type="KEGG" id="ans:ArsFIN_39920"/>
<dbReference type="Proteomes" id="UP001177592">
    <property type="component" value="Chromosome"/>
</dbReference>
<evidence type="ECO:0000313" key="5">
    <source>
        <dbReference type="Proteomes" id="UP000295134"/>
    </source>
</evidence>
<dbReference type="Proteomes" id="UP000295134">
    <property type="component" value="Chromosome"/>
</dbReference>
<evidence type="ECO:0000313" key="4">
    <source>
        <dbReference type="EMBL" id="WGM05543.1"/>
    </source>
</evidence>
<dbReference type="EMBL" id="FN545270">
    <property type="protein sequence ID" value="CBA76565.1"/>
    <property type="molecule type" value="Genomic_DNA"/>
</dbReference>
<gene>
    <name evidence="2" type="ORF">ARN_36300</name>
    <name evidence="3" type="ORF">ArsFIN_39920</name>
    <name evidence="4" type="ORF">QE258_19010</name>
</gene>
<dbReference type="EMBL" id="CP123523">
    <property type="protein sequence ID" value="WGM05543.1"/>
    <property type="molecule type" value="Genomic_DNA"/>
</dbReference>
<protein>
    <submittedName>
        <fullName evidence="4">Helix-turn-helix domain-containing protein</fullName>
    </submittedName>
    <submittedName>
        <fullName evidence="3">Helix-turn-helix protein</fullName>
    </submittedName>
    <submittedName>
        <fullName evidence="2">Phage transcriptional regulator</fullName>
    </submittedName>
</protein>
<accession>D2U4K8</accession>
<reference evidence="3 5" key="2">
    <citation type="submission" date="2019-03" db="EMBL/GenBank/DDBJ databases">
        <title>Long-read sequencing reveals hyperdense prophage content in a complex bacterial symbiont genome.</title>
        <authorList>
            <person name="Frost C.L."/>
            <person name="Siozios S."/>
            <person name="Nadal-Jimenez P."/>
            <person name="Brockhurst M.A."/>
            <person name="King K.C."/>
            <person name="Darby A.C."/>
            <person name="Hurst G.D.D."/>
        </authorList>
    </citation>
    <scope>NUCLEOTIDE SEQUENCE [LARGE SCALE GENOMIC DNA]</scope>
    <source>
        <strain evidence="3 5">FIN</strain>
    </source>
</reference>
<reference evidence="2" key="1">
    <citation type="journal article" date="2010" name="Insect Mol. Biol.">
        <title>The draft genome sequence of Arsenophonus nasoniae, son-killer bacterium of Nasonia vitripennis, reveals genes associated with virulence and symbiosis.</title>
        <authorList>
            <person name="Wilkes T."/>
            <person name="Darby A.C."/>
            <person name="Choi J."/>
            <person name="Colborne J.K."/>
            <person name="Werren J.H."/>
            <person name="Hurst G.D.D."/>
        </authorList>
    </citation>
    <scope>NUCLEOTIDE SEQUENCE</scope>
</reference>
<dbReference type="CDD" id="cd00093">
    <property type="entry name" value="HTH_XRE"/>
    <property type="match status" value="1"/>
</dbReference>
<organism evidence="2">
    <name type="scientific">Arsenophonus nasoniae</name>
    <name type="common">son-killer infecting Nasonia vitripennis</name>
    <dbReference type="NCBI Taxonomy" id="638"/>
    <lineage>
        <taxon>Bacteria</taxon>
        <taxon>Pseudomonadati</taxon>
        <taxon>Pseudomonadota</taxon>
        <taxon>Gammaproteobacteria</taxon>
        <taxon>Enterobacterales</taxon>
        <taxon>Morganellaceae</taxon>
        <taxon>Arsenophonus</taxon>
    </lineage>
</organism>
<dbReference type="AlphaFoldDB" id="D2U4K8"/>
<dbReference type="EMBL" id="CP038613">
    <property type="protein sequence ID" value="QBY45394.1"/>
    <property type="molecule type" value="Genomic_DNA"/>
</dbReference>
<feature type="domain" description="HTH cro/C1-type" evidence="1">
    <location>
        <begin position="24"/>
        <end position="74"/>
    </location>
</feature>
<dbReference type="SUPFAM" id="SSF47413">
    <property type="entry name" value="lambda repressor-like DNA-binding domains"/>
    <property type="match status" value="1"/>
</dbReference>
<dbReference type="SMART" id="SM00530">
    <property type="entry name" value="HTH_XRE"/>
    <property type="match status" value="1"/>
</dbReference>
<dbReference type="RefSeq" id="WP_026824194.1">
    <property type="nucleotide sequence ID" value="NZ_CP038613.1"/>
</dbReference>
<evidence type="ECO:0000259" key="1">
    <source>
        <dbReference type="PROSITE" id="PS50943"/>
    </source>
</evidence>
<dbReference type="GeneID" id="96878870"/>
<sequence length="152" mass="17263">MRRITPEDKQAAARLKKLWNEKKEALSLTQEKAAEELGFNTQGAVSQYLNGKVPLNTDTIIKFAKILHVSPEAIKPELSSLLKYVRETDSDSNTPTQQPEISITNRELALLKLINQLPESEQTSLHESLQEKKRYYDRLFEEIAKAKGLKVG</sequence>
<evidence type="ECO:0000313" key="3">
    <source>
        <dbReference type="EMBL" id="QBY45394.1"/>
    </source>
</evidence>
<proteinExistence type="predicted"/>
<evidence type="ECO:0000313" key="6">
    <source>
        <dbReference type="Proteomes" id="UP001177592"/>
    </source>
</evidence>
<dbReference type="InterPro" id="IPR010982">
    <property type="entry name" value="Lambda_DNA-bd_dom_sf"/>
</dbReference>
<keyword evidence="6" id="KW-1185">Reference proteome</keyword>
<dbReference type="PROSITE" id="PS50943">
    <property type="entry name" value="HTH_CROC1"/>
    <property type="match status" value="1"/>
</dbReference>
<dbReference type="InterPro" id="IPR001387">
    <property type="entry name" value="Cro/C1-type_HTH"/>
</dbReference>
<name>D2U4K8_9GAMM</name>
<evidence type="ECO:0000313" key="2">
    <source>
        <dbReference type="EMBL" id="CBA76565.1"/>
    </source>
</evidence>
<dbReference type="GO" id="GO:0003677">
    <property type="term" value="F:DNA binding"/>
    <property type="evidence" value="ECO:0007669"/>
    <property type="project" value="InterPro"/>
</dbReference>
<dbReference type="Pfam" id="PF01381">
    <property type="entry name" value="HTH_3"/>
    <property type="match status" value="1"/>
</dbReference>
<dbReference type="Gene3D" id="1.10.260.40">
    <property type="entry name" value="lambda repressor-like DNA-binding domains"/>
    <property type="match status" value="1"/>
</dbReference>
<reference evidence="4" key="3">
    <citation type="submission" date="2023-04" db="EMBL/GenBank/DDBJ databases">
        <title>Genome dynamics across the evolutionary transition to endosymbiosis.</title>
        <authorList>
            <person name="Siozios S."/>
            <person name="Nadal-Jimenez P."/>
            <person name="Azagi T."/>
            <person name="Sprong H."/>
            <person name="Frost C.L."/>
            <person name="Parratt S.R."/>
            <person name="Taylor G."/>
            <person name="Brettell L."/>
            <person name="Lew K.C."/>
            <person name="Croft L."/>
            <person name="King K.C."/>
            <person name="Brockhurst M.A."/>
            <person name="Hypsa V."/>
            <person name="Novakova E."/>
            <person name="Darby A.C."/>
            <person name="Hurst G.D.D."/>
        </authorList>
    </citation>
    <scope>NUCLEOTIDE SEQUENCE</scope>
    <source>
        <strain evidence="4">ANv_CAN</strain>
    </source>
</reference>